<keyword evidence="9" id="KW-1185">Reference proteome</keyword>
<dbReference type="AlphaFoldDB" id="A0A521FSG6"/>
<feature type="region of interest" description="Disordered" evidence="6">
    <location>
        <begin position="112"/>
        <end position="146"/>
    </location>
</feature>
<feature type="transmembrane region" description="Helical" evidence="7">
    <location>
        <begin position="26"/>
        <end position="48"/>
    </location>
</feature>
<evidence type="ECO:0000256" key="3">
    <source>
        <dbReference type="ARBA" id="ARBA00022692"/>
    </source>
</evidence>
<evidence type="ECO:0000256" key="4">
    <source>
        <dbReference type="ARBA" id="ARBA00022989"/>
    </source>
</evidence>
<dbReference type="EMBL" id="FXTK01000041">
    <property type="protein sequence ID" value="SMO99163.1"/>
    <property type="molecule type" value="Genomic_DNA"/>
</dbReference>
<proteinExistence type="inferred from homology"/>
<keyword evidence="4 7" id="KW-1133">Transmembrane helix</keyword>
<gene>
    <name evidence="8" type="ORF">SAMN06265221_1414</name>
</gene>
<name>A0A521FSG6_9RHOB</name>
<dbReference type="InterPro" id="IPR005498">
    <property type="entry name" value="T4SS_VirB10/TraB/TrbI"/>
</dbReference>
<feature type="compositionally biased region" description="Basic and acidic residues" evidence="6">
    <location>
        <begin position="122"/>
        <end position="146"/>
    </location>
</feature>
<dbReference type="Proteomes" id="UP000319014">
    <property type="component" value="Unassembled WGS sequence"/>
</dbReference>
<dbReference type="RefSeq" id="WP_185958776.1">
    <property type="nucleotide sequence ID" value="NZ_FXTK01000041.1"/>
</dbReference>
<evidence type="ECO:0000256" key="6">
    <source>
        <dbReference type="SAM" id="MobiDB-lite"/>
    </source>
</evidence>
<evidence type="ECO:0000256" key="7">
    <source>
        <dbReference type="SAM" id="Phobius"/>
    </source>
</evidence>
<evidence type="ECO:0000256" key="1">
    <source>
        <dbReference type="ARBA" id="ARBA00004167"/>
    </source>
</evidence>
<accession>A0A521FSG6</accession>
<feature type="region of interest" description="Disordered" evidence="6">
    <location>
        <begin position="1"/>
        <end position="23"/>
    </location>
</feature>
<evidence type="ECO:0000313" key="9">
    <source>
        <dbReference type="Proteomes" id="UP000319014"/>
    </source>
</evidence>
<evidence type="ECO:0000313" key="8">
    <source>
        <dbReference type="EMBL" id="SMO99163.1"/>
    </source>
</evidence>
<comment type="similarity">
    <text evidence="2">Belongs to the TrbI/VirB10 family.</text>
</comment>
<dbReference type="GO" id="GO:0016020">
    <property type="term" value="C:membrane"/>
    <property type="evidence" value="ECO:0007669"/>
    <property type="project" value="UniProtKB-SubCell"/>
</dbReference>
<evidence type="ECO:0000256" key="2">
    <source>
        <dbReference type="ARBA" id="ARBA00010265"/>
    </source>
</evidence>
<dbReference type="CDD" id="cd16429">
    <property type="entry name" value="VirB10"/>
    <property type="match status" value="1"/>
</dbReference>
<reference evidence="8 9" key="1">
    <citation type="submission" date="2017-05" db="EMBL/GenBank/DDBJ databases">
        <authorList>
            <person name="Varghese N."/>
            <person name="Submissions S."/>
        </authorList>
    </citation>
    <scope>NUCLEOTIDE SEQUENCE [LARGE SCALE GENOMIC DNA]</scope>
    <source>
        <strain evidence="8 9">DSM 100094</strain>
    </source>
</reference>
<sequence>MSETQDDKVRQRLARLKQPEQPSRRLHSYIVPVATLVLGLALGIYVMLPRDKTPPATTGLPTSTVTEFQQEPGLAAFTTTRAEPAPAAAPDAAPAPDPKLAELTARLAAMERDHQAAQAQLQEERDAARREAGEKDTALAEAAEEQRRLETELLNAAQLDLPDPAAAEEEARRLADLEARRQEAADLRQRRITSPIVAFSAGGGGPNSDAAANGEADTASAPDFLRAGAARAGITRAEILANPGQTIVQGTMIEAVLETAVDSSLPGNVAATVSQDVWSMDMSQVLIPRGAKLYGRYAAEIEPGQRRVMIAWDRILRADGMTVALEGYGTDPVGRAGLSGRVNNHTLSRFGAAAMVSVIGALPAVLEAAASGDEDGDDKDDPGQLYAGIGQSASGALGNTMAGIINRSPTITIPQGQVVVVRVNRDMEIF</sequence>
<keyword evidence="5 7" id="KW-0472">Membrane</keyword>
<feature type="compositionally biased region" description="Basic and acidic residues" evidence="6">
    <location>
        <begin position="1"/>
        <end position="10"/>
    </location>
</feature>
<protein>
    <submittedName>
        <fullName evidence="8">Type IV secretion system protein VirB10</fullName>
    </submittedName>
</protein>
<evidence type="ECO:0000256" key="5">
    <source>
        <dbReference type="ARBA" id="ARBA00023136"/>
    </source>
</evidence>
<dbReference type="Pfam" id="PF03743">
    <property type="entry name" value="TrbI"/>
    <property type="match status" value="1"/>
</dbReference>
<keyword evidence="3 7" id="KW-0812">Transmembrane</keyword>
<dbReference type="Gene3D" id="2.40.128.260">
    <property type="entry name" value="Type IV secretion system, VirB10/TraB/TrbI"/>
    <property type="match status" value="1"/>
</dbReference>
<comment type="subcellular location">
    <subcellularLocation>
        <location evidence="1">Membrane</location>
        <topology evidence="1">Single-pass membrane protein</topology>
    </subcellularLocation>
</comment>
<dbReference type="InterPro" id="IPR042217">
    <property type="entry name" value="T4SS_VirB10/TrbI"/>
</dbReference>
<organism evidence="8 9">
    <name type="scientific">Paracoccus laeviglucosivorans</name>
    <dbReference type="NCBI Taxonomy" id="1197861"/>
    <lineage>
        <taxon>Bacteria</taxon>
        <taxon>Pseudomonadati</taxon>
        <taxon>Pseudomonadota</taxon>
        <taxon>Alphaproteobacteria</taxon>
        <taxon>Rhodobacterales</taxon>
        <taxon>Paracoccaceae</taxon>
        <taxon>Paracoccus</taxon>
    </lineage>
</organism>